<evidence type="ECO:0000256" key="1">
    <source>
        <dbReference type="ARBA" id="ARBA00001946"/>
    </source>
</evidence>
<evidence type="ECO:0000256" key="13">
    <source>
        <dbReference type="ARBA" id="ARBA00023212"/>
    </source>
</evidence>
<comment type="cofactor">
    <cofactor evidence="1">
        <name>Mg(2+)</name>
        <dbReference type="ChEBI" id="CHEBI:18420"/>
    </cofactor>
</comment>
<evidence type="ECO:0000256" key="6">
    <source>
        <dbReference type="ARBA" id="ARBA00022701"/>
    </source>
</evidence>
<evidence type="ECO:0000256" key="7">
    <source>
        <dbReference type="ARBA" id="ARBA00022723"/>
    </source>
</evidence>
<dbReference type="Proteomes" id="UP001302126">
    <property type="component" value="Unassembled WGS sequence"/>
</dbReference>
<keyword evidence="8" id="KW-0677">Repeat</keyword>
<keyword evidence="11" id="KW-0460">Magnesium</keyword>
<comment type="function">
    <text evidence="14">Tubulin is the major constituent of microtubules, a cylinder consisting of laterally associated linear protofilaments composed of alpha- and beta-tubulin heterodimers. Microtubules grow by the addition of GTP-tubulin dimers to the microtubule end, where a stabilizing cap forms. Below the cap, tubulin dimers are in GDP-bound state, owing to GTPase activity of alpha-tubulin.</text>
</comment>
<evidence type="ECO:0000256" key="5">
    <source>
        <dbReference type="ARBA" id="ARBA00022490"/>
    </source>
</evidence>
<dbReference type="SUPFAM" id="SSF52540">
    <property type="entry name" value="P-loop containing nucleoside triphosphate hydrolases"/>
    <property type="match status" value="2"/>
</dbReference>
<dbReference type="Pfam" id="PF00091">
    <property type="entry name" value="Tubulin"/>
    <property type="match status" value="1"/>
</dbReference>
<keyword evidence="12" id="KW-0342">GTP-binding</keyword>
<dbReference type="InterPro" id="IPR003439">
    <property type="entry name" value="ABC_transporter-like_ATP-bd"/>
</dbReference>
<dbReference type="GO" id="GO:0046872">
    <property type="term" value="F:metal ion binding"/>
    <property type="evidence" value="ECO:0007669"/>
    <property type="project" value="UniProtKB-KW"/>
</dbReference>
<comment type="similarity">
    <text evidence="3">Belongs to the tubulin family.</text>
</comment>
<comment type="subunit">
    <text evidence="4">Dimer of alpha and beta chains. A typical microtubule is a hollow water-filled tube with an outer diameter of 25 nm and an inner diameter of 15 nM. Alpha-beta heterodimers associate head-to-tail to form protofilaments running lengthwise along the microtubule wall with the beta-tubulin subunit facing the microtubule plus end conferring a structural polarity. Microtubules usually have 13 protofilaments but different protofilament numbers can be found in some organisms and specialized cells.</text>
</comment>
<dbReference type="InterPro" id="IPR017975">
    <property type="entry name" value="Tubulin_CS"/>
</dbReference>
<dbReference type="GO" id="GO:0005524">
    <property type="term" value="F:ATP binding"/>
    <property type="evidence" value="ECO:0007669"/>
    <property type="project" value="UniProtKB-KW"/>
</dbReference>
<evidence type="ECO:0000256" key="15">
    <source>
        <dbReference type="SAM" id="Coils"/>
    </source>
</evidence>
<dbReference type="InterPro" id="IPR000217">
    <property type="entry name" value="Tubulin"/>
</dbReference>
<dbReference type="PANTHER" id="PTHR19211">
    <property type="entry name" value="ATP-BINDING TRANSPORT PROTEIN-RELATED"/>
    <property type="match status" value="1"/>
</dbReference>
<dbReference type="InterPro" id="IPR037103">
    <property type="entry name" value="Tubulin/FtsZ-like_C"/>
</dbReference>
<keyword evidence="15" id="KW-0175">Coiled coil</keyword>
<dbReference type="PRINTS" id="PR01161">
    <property type="entry name" value="TUBULIN"/>
</dbReference>
<dbReference type="Gene3D" id="3.40.50.1440">
    <property type="entry name" value="Tubulin/FtsZ, GTPase domain"/>
    <property type="match status" value="1"/>
</dbReference>
<dbReference type="EMBL" id="MU864363">
    <property type="protein sequence ID" value="KAK4190831.1"/>
    <property type="molecule type" value="Genomic_DNA"/>
</dbReference>
<dbReference type="PRINTS" id="PR01163">
    <property type="entry name" value="BETATUBULIN"/>
</dbReference>
<keyword evidence="7" id="KW-0479">Metal-binding</keyword>
<dbReference type="AlphaFoldDB" id="A0AAN6X049"/>
<evidence type="ECO:0000256" key="11">
    <source>
        <dbReference type="ARBA" id="ARBA00022842"/>
    </source>
</evidence>
<feature type="compositionally biased region" description="Acidic residues" evidence="16">
    <location>
        <begin position="1171"/>
        <end position="1189"/>
    </location>
</feature>
<evidence type="ECO:0000313" key="18">
    <source>
        <dbReference type="EMBL" id="KAK4190831.1"/>
    </source>
</evidence>
<dbReference type="FunFam" id="3.40.50.1440:FF:000009">
    <property type="entry name" value="Tubulin beta chain"/>
    <property type="match status" value="1"/>
</dbReference>
<protein>
    <recommendedName>
        <fullName evidence="17">ABC transporter domain-containing protein</fullName>
    </recommendedName>
</protein>
<evidence type="ECO:0000256" key="12">
    <source>
        <dbReference type="ARBA" id="ARBA00023134"/>
    </source>
</evidence>
<dbReference type="PANTHER" id="PTHR19211:SF117">
    <property type="entry name" value="ATP-BINDING CASSETTE SUB-FAMILY F MEMBER 3"/>
    <property type="match status" value="1"/>
</dbReference>
<dbReference type="FunFam" id="3.40.50.300:FF:000104">
    <property type="entry name" value="ATP-binding cassette sub-family F member 3"/>
    <property type="match status" value="1"/>
</dbReference>
<reference evidence="18" key="2">
    <citation type="submission" date="2023-05" db="EMBL/GenBank/DDBJ databases">
        <authorList>
            <consortium name="Lawrence Berkeley National Laboratory"/>
            <person name="Steindorff A."/>
            <person name="Hensen N."/>
            <person name="Bonometti L."/>
            <person name="Westerberg I."/>
            <person name="Brannstrom I.O."/>
            <person name="Guillou S."/>
            <person name="Cros-Aarteil S."/>
            <person name="Calhoun S."/>
            <person name="Haridas S."/>
            <person name="Kuo A."/>
            <person name="Mondo S."/>
            <person name="Pangilinan J."/>
            <person name="Riley R."/>
            <person name="Labutti K."/>
            <person name="Andreopoulos B."/>
            <person name="Lipzen A."/>
            <person name="Chen C."/>
            <person name="Yanf M."/>
            <person name="Daum C."/>
            <person name="Ng V."/>
            <person name="Clum A."/>
            <person name="Ohm R."/>
            <person name="Martin F."/>
            <person name="Silar P."/>
            <person name="Natvig D."/>
            <person name="Lalanne C."/>
            <person name="Gautier V."/>
            <person name="Ament-Velasquez S.L."/>
            <person name="Kruys A."/>
            <person name="Hutchinson M.I."/>
            <person name="Powell A.J."/>
            <person name="Barry K."/>
            <person name="Miller A.N."/>
            <person name="Grigoriev I.V."/>
            <person name="Debuchy R."/>
            <person name="Gladieux P."/>
            <person name="Thoren M.H."/>
            <person name="Johannesson H."/>
        </authorList>
    </citation>
    <scope>NUCLEOTIDE SEQUENCE</scope>
    <source>
        <strain evidence="18">PSN309</strain>
    </source>
</reference>
<dbReference type="InterPro" id="IPR017871">
    <property type="entry name" value="ABC_transporter-like_CS"/>
</dbReference>
<gene>
    <name evidence="18" type="ORF">QBC35DRAFT_513042</name>
</gene>
<dbReference type="CDD" id="cd03221">
    <property type="entry name" value="ABCF_EF-3"/>
    <property type="match status" value="2"/>
</dbReference>
<dbReference type="Gene3D" id="3.30.1330.20">
    <property type="entry name" value="Tubulin/FtsZ, C-terminal domain"/>
    <property type="match status" value="1"/>
</dbReference>
<dbReference type="FunFam" id="3.40.50.300:FF:000882">
    <property type="entry name" value="Translation initiation regulator (Gcn20)"/>
    <property type="match status" value="1"/>
</dbReference>
<dbReference type="Pfam" id="PF00005">
    <property type="entry name" value="ABC_tran"/>
    <property type="match status" value="2"/>
</dbReference>
<keyword evidence="13" id="KW-0206">Cytoskeleton</keyword>
<dbReference type="InterPro" id="IPR023123">
    <property type="entry name" value="Tubulin_C"/>
</dbReference>
<dbReference type="SMART" id="SM00864">
    <property type="entry name" value="Tubulin"/>
    <property type="match status" value="1"/>
</dbReference>
<dbReference type="SMART" id="SM00865">
    <property type="entry name" value="Tubulin_C"/>
    <property type="match status" value="1"/>
</dbReference>
<dbReference type="InterPro" id="IPR027417">
    <property type="entry name" value="P-loop_NTPase"/>
</dbReference>
<comment type="caution">
    <text evidence="18">The sequence shown here is derived from an EMBL/GenBank/DDBJ whole genome shotgun (WGS) entry which is preliminary data.</text>
</comment>
<keyword evidence="10" id="KW-0067">ATP-binding</keyword>
<keyword evidence="19" id="KW-1185">Reference proteome</keyword>
<dbReference type="GO" id="GO:0000070">
    <property type="term" value="P:mitotic sister chromatid segregation"/>
    <property type="evidence" value="ECO:0007669"/>
    <property type="project" value="UniProtKB-ARBA"/>
</dbReference>
<dbReference type="InterPro" id="IPR018316">
    <property type="entry name" value="Tubulin/FtsZ_2-layer-sand-dom"/>
</dbReference>
<name>A0AAN6X049_9PEZI</name>
<dbReference type="Gene3D" id="1.10.287.600">
    <property type="entry name" value="Helix hairpin bin"/>
    <property type="match status" value="1"/>
</dbReference>
<reference evidence="18" key="1">
    <citation type="journal article" date="2023" name="Mol. Phylogenet. Evol.">
        <title>Genome-scale phylogeny and comparative genomics of the fungal order Sordariales.</title>
        <authorList>
            <person name="Hensen N."/>
            <person name="Bonometti L."/>
            <person name="Westerberg I."/>
            <person name="Brannstrom I.O."/>
            <person name="Guillou S."/>
            <person name="Cros-Aarteil S."/>
            <person name="Calhoun S."/>
            <person name="Haridas S."/>
            <person name="Kuo A."/>
            <person name="Mondo S."/>
            <person name="Pangilinan J."/>
            <person name="Riley R."/>
            <person name="LaButti K."/>
            <person name="Andreopoulos B."/>
            <person name="Lipzen A."/>
            <person name="Chen C."/>
            <person name="Yan M."/>
            <person name="Daum C."/>
            <person name="Ng V."/>
            <person name="Clum A."/>
            <person name="Steindorff A."/>
            <person name="Ohm R.A."/>
            <person name="Martin F."/>
            <person name="Silar P."/>
            <person name="Natvig D.O."/>
            <person name="Lalanne C."/>
            <person name="Gautier V."/>
            <person name="Ament-Velasquez S.L."/>
            <person name="Kruys A."/>
            <person name="Hutchinson M.I."/>
            <person name="Powell A.J."/>
            <person name="Barry K."/>
            <person name="Miller A.N."/>
            <person name="Grigoriev I.V."/>
            <person name="Debuchy R."/>
            <person name="Gladieux P."/>
            <person name="Hiltunen Thoren M."/>
            <person name="Johannesson H."/>
        </authorList>
    </citation>
    <scope>NUCLEOTIDE SEQUENCE</scope>
    <source>
        <strain evidence="18">PSN309</strain>
    </source>
</reference>
<dbReference type="InterPro" id="IPR002453">
    <property type="entry name" value="Beta_tubulin"/>
</dbReference>
<feature type="coiled-coil region" evidence="15">
    <location>
        <begin position="132"/>
        <end position="159"/>
    </location>
</feature>
<keyword evidence="9" id="KW-0547">Nucleotide-binding</keyword>
<dbReference type="SUPFAM" id="SSF52490">
    <property type="entry name" value="Tubulin nucleotide-binding domain-like"/>
    <property type="match status" value="1"/>
</dbReference>
<dbReference type="FunFam" id="1.10.287.600:FF:000003">
    <property type="entry name" value="Tubulin beta chain"/>
    <property type="match status" value="1"/>
</dbReference>
<evidence type="ECO:0000256" key="3">
    <source>
        <dbReference type="ARBA" id="ARBA00009636"/>
    </source>
</evidence>
<dbReference type="PROSITE" id="PS00227">
    <property type="entry name" value="TUBULIN"/>
    <property type="match status" value="1"/>
</dbReference>
<dbReference type="PROSITE" id="PS50893">
    <property type="entry name" value="ABC_TRANSPORTER_2"/>
    <property type="match status" value="2"/>
</dbReference>
<evidence type="ECO:0000259" key="17">
    <source>
        <dbReference type="PROSITE" id="PS50893"/>
    </source>
</evidence>
<dbReference type="InterPro" id="IPR036525">
    <property type="entry name" value="Tubulin/FtsZ_GTPase_sf"/>
</dbReference>
<dbReference type="SMART" id="SM00382">
    <property type="entry name" value="AAA"/>
    <property type="match status" value="2"/>
</dbReference>
<keyword evidence="6" id="KW-0493">Microtubule</keyword>
<dbReference type="GO" id="GO:0016887">
    <property type="term" value="F:ATP hydrolysis activity"/>
    <property type="evidence" value="ECO:0007669"/>
    <property type="project" value="InterPro"/>
</dbReference>
<dbReference type="InterPro" id="IPR032781">
    <property type="entry name" value="ABC_tran_Xtn"/>
</dbReference>
<evidence type="ECO:0000256" key="9">
    <source>
        <dbReference type="ARBA" id="ARBA00022741"/>
    </source>
</evidence>
<dbReference type="PROSITE" id="PS00211">
    <property type="entry name" value="ABC_TRANSPORTER_1"/>
    <property type="match status" value="2"/>
</dbReference>
<dbReference type="GO" id="GO:0005874">
    <property type="term" value="C:microtubule"/>
    <property type="evidence" value="ECO:0007669"/>
    <property type="project" value="UniProtKB-KW"/>
</dbReference>
<dbReference type="InterPro" id="IPR003008">
    <property type="entry name" value="Tubulin_FtsZ_GTPase"/>
</dbReference>
<dbReference type="Pfam" id="PF03953">
    <property type="entry name" value="Tubulin_C"/>
    <property type="match status" value="1"/>
</dbReference>
<accession>A0AAN6X049</accession>
<dbReference type="InterPro" id="IPR008280">
    <property type="entry name" value="Tub_FtsZ_C"/>
</dbReference>
<dbReference type="FunFam" id="3.30.1330.20:FF:000002">
    <property type="entry name" value="Tubulin beta chain"/>
    <property type="match status" value="1"/>
</dbReference>
<feature type="region of interest" description="Disordered" evidence="16">
    <location>
        <begin position="1168"/>
        <end position="1189"/>
    </location>
</feature>
<dbReference type="SUPFAM" id="SSF55307">
    <property type="entry name" value="Tubulin C-terminal domain-like"/>
    <property type="match status" value="1"/>
</dbReference>
<dbReference type="Gene3D" id="3.40.50.300">
    <property type="entry name" value="P-loop containing nucleotide triphosphate hydrolases"/>
    <property type="match status" value="2"/>
</dbReference>
<feature type="domain" description="ABC transporter" evidence="17">
    <location>
        <begin position="530"/>
        <end position="745"/>
    </location>
</feature>
<sequence length="1189" mass="131059">MDAEIRSLVPNIDPVISEYSAGYLTHASTAWSGDEDATGPSPLADAATTITELLLSASGNPSANVQEKIRSLVEKWVDKYAAASDNVEKRGPAVKRLDQTIQVSSQRNMSSTLAVATGGVDLESANVRKVESKVDKKKLEKAERKIAAKQNKKTFKTVEYEASRLLNQAESAQSYEEFYMAVNPLQLGAGAGGKSKDIKIDNIDVAIGGNRILTDTTLTLSYGHRYGLVGNNGVGKSTLLRALSRREVPIPTHISILHVEQEIMGDDTPALQAVLDADVWRKVLLKEQTEITQKLAEIEAARAGMADTATDAAKLDKDREALDNRLGDIQGKLAEMESDKAESRAASILAGLGFSPERQQFATKTFSGGWRMRLALARALFCEPDLLLLDEPSNMLDVPSITFLSNYLQGYPSTVLVVSHDRAFLNEVATDIIHQHSMRLDYYRGANFESFYATKEERKKVAKREYENQMAQRAHLQAFIDKFRYNAAKSSEAQSRIKKLEKMPVLEPPEAEYSVKFKFPDVEKLSAPIVQMSEVTFGYTPDKILLRNVDLDVQLDSRIGIVGPNGAGKTTILKLLIGKLTPTSGTISQNARLRIGFFAQHHVDALDLNASAVTFMAKTYPGRTDEEYRRQLGAFGITGTTGLQKMELLSGGQKSRVAFACLALTNPHILVLDEPSNHLDIEAMDALSEALQEFQGGVLMVSHDVTMLQTVCTSLWVCDGGTVEKFPGDVQAYKKRITAQADAAGVVHLQTGQCGNQIGAAFWQIISGEHGLDSNGVYNGTSDLQLERMNVYFNEASGNKYVPRAVLVDLEPGTMDAVRAGPFGQLFRPDNFVFGQSGAGNNWAKGHYTEGAELVDQVLDVVRREAEGCDCLQGFQITHSLGGGTGAGMGTLLISKIREEFPDRMMATFSVVPSPKVSDTVVEPYNATLSVHQLVENSDETFCIDNEALYDICMRTLKLPNPSYGDLNHLVSAVMSGVTVSLRFPGQLNSDLRKLAVNMVPFPRLHFFMVGFAPLTSRGAHSFRAVSVPELTQQMFDPKNMMAASDFRNGRYLTCSAIFRGKVSMKEVEDQMRNVQNKNSSYFVEWIPNNVQTALCSIPPRGLKMSSTFVGNSTAIQELFKRIGEQFTAMFRRKAFLHWYTGEGMDEMEFTEAESNMNDLVSEYQQYQDAGVDEEEEEYEEEAPVEGEE</sequence>
<evidence type="ECO:0000256" key="2">
    <source>
        <dbReference type="ARBA" id="ARBA00004245"/>
    </source>
</evidence>
<evidence type="ECO:0000256" key="4">
    <source>
        <dbReference type="ARBA" id="ARBA00011747"/>
    </source>
</evidence>
<evidence type="ECO:0000256" key="10">
    <source>
        <dbReference type="ARBA" id="ARBA00022840"/>
    </source>
</evidence>
<evidence type="ECO:0000256" key="16">
    <source>
        <dbReference type="SAM" id="MobiDB-lite"/>
    </source>
</evidence>
<evidence type="ECO:0000256" key="8">
    <source>
        <dbReference type="ARBA" id="ARBA00022737"/>
    </source>
</evidence>
<dbReference type="Pfam" id="PF12848">
    <property type="entry name" value="ABC_tran_Xtn"/>
    <property type="match status" value="1"/>
</dbReference>
<comment type="subcellular location">
    <subcellularLocation>
        <location evidence="2">Cytoplasm</location>
        <location evidence="2">Cytoskeleton</location>
    </subcellularLocation>
</comment>
<dbReference type="InterPro" id="IPR050611">
    <property type="entry name" value="ABCF"/>
</dbReference>
<dbReference type="GO" id="GO:0003924">
    <property type="term" value="F:GTPase activity"/>
    <property type="evidence" value="ECO:0007669"/>
    <property type="project" value="InterPro"/>
</dbReference>
<feature type="domain" description="ABC transporter" evidence="17">
    <location>
        <begin position="198"/>
        <end position="462"/>
    </location>
</feature>
<dbReference type="GO" id="GO:0097435">
    <property type="term" value="P:supramolecular fiber organization"/>
    <property type="evidence" value="ECO:0007669"/>
    <property type="project" value="UniProtKB-ARBA"/>
</dbReference>
<dbReference type="InterPro" id="IPR003593">
    <property type="entry name" value="AAA+_ATPase"/>
</dbReference>
<organism evidence="18 19">
    <name type="scientific">Podospora australis</name>
    <dbReference type="NCBI Taxonomy" id="1536484"/>
    <lineage>
        <taxon>Eukaryota</taxon>
        <taxon>Fungi</taxon>
        <taxon>Dikarya</taxon>
        <taxon>Ascomycota</taxon>
        <taxon>Pezizomycotina</taxon>
        <taxon>Sordariomycetes</taxon>
        <taxon>Sordariomycetidae</taxon>
        <taxon>Sordariales</taxon>
        <taxon>Podosporaceae</taxon>
        <taxon>Podospora</taxon>
    </lineage>
</organism>
<evidence type="ECO:0000313" key="19">
    <source>
        <dbReference type="Proteomes" id="UP001302126"/>
    </source>
</evidence>
<keyword evidence="5" id="KW-0963">Cytoplasm</keyword>
<dbReference type="GO" id="GO:0005200">
    <property type="term" value="F:structural constituent of cytoskeleton"/>
    <property type="evidence" value="ECO:0007669"/>
    <property type="project" value="InterPro"/>
</dbReference>
<evidence type="ECO:0000256" key="14">
    <source>
        <dbReference type="ARBA" id="ARBA00034296"/>
    </source>
</evidence>
<dbReference type="GO" id="GO:0007052">
    <property type="term" value="P:mitotic spindle organization"/>
    <property type="evidence" value="ECO:0007669"/>
    <property type="project" value="UniProtKB-ARBA"/>
</dbReference>
<proteinExistence type="inferred from homology"/>
<dbReference type="GO" id="GO:0005525">
    <property type="term" value="F:GTP binding"/>
    <property type="evidence" value="ECO:0007669"/>
    <property type="project" value="UniProtKB-KW"/>
</dbReference>
<dbReference type="CDD" id="cd02187">
    <property type="entry name" value="beta_tubulin"/>
    <property type="match status" value="1"/>
</dbReference>